<gene>
    <name evidence="5" type="ORF">S03H2_65418</name>
</gene>
<dbReference type="GO" id="GO:0008270">
    <property type="term" value="F:zinc ion binding"/>
    <property type="evidence" value="ECO:0007669"/>
    <property type="project" value="UniProtKB-KW"/>
</dbReference>
<dbReference type="SUPFAM" id="SSF57783">
    <property type="entry name" value="Zinc beta-ribbon"/>
    <property type="match status" value="1"/>
</dbReference>
<keyword evidence="3" id="KW-0862">Zinc</keyword>
<dbReference type="AlphaFoldDB" id="X1KXD2"/>
<dbReference type="EMBL" id="BARU01042592">
    <property type="protein sequence ID" value="GAH86608.1"/>
    <property type="molecule type" value="Genomic_DNA"/>
</dbReference>
<sequence>MNSRISDALLDKIREANDIVSVIGDYVVLKKAGRNYRALCPFHTEKTPSS</sequence>
<dbReference type="PANTHER" id="PTHR30313:SF2">
    <property type="entry name" value="DNA PRIMASE"/>
    <property type="match status" value="1"/>
</dbReference>
<dbReference type="GO" id="GO:0006269">
    <property type="term" value="P:DNA replication, synthesis of primer"/>
    <property type="evidence" value="ECO:0007669"/>
    <property type="project" value="TreeGrafter"/>
</dbReference>
<feature type="domain" description="Zinc finger CHC2-type" evidence="4">
    <location>
        <begin position="6"/>
        <end position="49"/>
    </location>
</feature>
<organism evidence="5">
    <name type="scientific">marine sediment metagenome</name>
    <dbReference type="NCBI Taxonomy" id="412755"/>
    <lineage>
        <taxon>unclassified sequences</taxon>
        <taxon>metagenomes</taxon>
        <taxon>ecological metagenomes</taxon>
    </lineage>
</organism>
<dbReference type="GO" id="GO:0003677">
    <property type="term" value="F:DNA binding"/>
    <property type="evidence" value="ECO:0007669"/>
    <property type="project" value="InterPro"/>
</dbReference>
<name>X1KXD2_9ZZZZ</name>
<protein>
    <recommendedName>
        <fullName evidence="4">Zinc finger CHC2-type domain-containing protein</fullName>
    </recommendedName>
</protein>
<feature type="non-terminal residue" evidence="5">
    <location>
        <position position="50"/>
    </location>
</feature>
<accession>X1KXD2</accession>
<dbReference type="GO" id="GO:0005737">
    <property type="term" value="C:cytoplasm"/>
    <property type="evidence" value="ECO:0007669"/>
    <property type="project" value="TreeGrafter"/>
</dbReference>
<dbReference type="InterPro" id="IPR036977">
    <property type="entry name" value="DNA_primase_Znf_CHC2"/>
</dbReference>
<keyword evidence="1" id="KW-0479">Metal-binding</keyword>
<dbReference type="InterPro" id="IPR050219">
    <property type="entry name" value="DnaG_primase"/>
</dbReference>
<dbReference type="Pfam" id="PF01807">
    <property type="entry name" value="Zn_ribbon_DnaG"/>
    <property type="match status" value="1"/>
</dbReference>
<evidence type="ECO:0000313" key="5">
    <source>
        <dbReference type="EMBL" id="GAH86608.1"/>
    </source>
</evidence>
<evidence type="ECO:0000259" key="4">
    <source>
        <dbReference type="Pfam" id="PF01807"/>
    </source>
</evidence>
<reference evidence="5" key="1">
    <citation type="journal article" date="2014" name="Front. Microbiol.">
        <title>High frequency of phylogenetically diverse reductive dehalogenase-homologous genes in deep subseafloor sedimentary metagenomes.</title>
        <authorList>
            <person name="Kawai M."/>
            <person name="Futagami T."/>
            <person name="Toyoda A."/>
            <person name="Takaki Y."/>
            <person name="Nishi S."/>
            <person name="Hori S."/>
            <person name="Arai W."/>
            <person name="Tsubouchi T."/>
            <person name="Morono Y."/>
            <person name="Uchiyama I."/>
            <person name="Ito T."/>
            <person name="Fujiyama A."/>
            <person name="Inagaki F."/>
            <person name="Takami H."/>
        </authorList>
    </citation>
    <scope>NUCLEOTIDE SEQUENCE</scope>
    <source>
        <strain evidence="5">Expedition CK06-06</strain>
    </source>
</reference>
<keyword evidence="2" id="KW-0863">Zinc-finger</keyword>
<dbReference type="GO" id="GO:0003899">
    <property type="term" value="F:DNA-directed RNA polymerase activity"/>
    <property type="evidence" value="ECO:0007669"/>
    <property type="project" value="InterPro"/>
</dbReference>
<dbReference type="InterPro" id="IPR002694">
    <property type="entry name" value="Znf_CHC2"/>
</dbReference>
<dbReference type="Gene3D" id="3.90.580.10">
    <property type="entry name" value="Zinc finger, CHC2-type domain"/>
    <property type="match status" value="1"/>
</dbReference>
<dbReference type="PANTHER" id="PTHR30313">
    <property type="entry name" value="DNA PRIMASE"/>
    <property type="match status" value="1"/>
</dbReference>
<comment type="caution">
    <text evidence="5">The sequence shown here is derived from an EMBL/GenBank/DDBJ whole genome shotgun (WGS) entry which is preliminary data.</text>
</comment>
<proteinExistence type="predicted"/>
<evidence type="ECO:0000256" key="1">
    <source>
        <dbReference type="ARBA" id="ARBA00022723"/>
    </source>
</evidence>
<evidence type="ECO:0000256" key="3">
    <source>
        <dbReference type="ARBA" id="ARBA00022833"/>
    </source>
</evidence>
<evidence type="ECO:0000256" key="2">
    <source>
        <dbReference type="ARBA" id="ARBA00022771"/>
    </source>
</evidence>